<keyword evidence="8" id="KW-1185">Reference proteome</keyword>
<dbReference type="EC" id="3.4.21.89" evidence="7"/>
<dbReference type="SUPFAM" id="SSF51306">
    <property type="entry name" value="LexA/Signal peptidase"/>
    <property type="match status" value="1"/>
</dbReference>
<evidence type="ECO:0000256" key="5">
    <source>
        <dbReference type="SAM" id="Phobius"/>
    </source>
</evidence>
<dbReference type="Gene3D" id="2.10.109.10">
    <property type="entry name" value="Umud Fragment, subunit A"/>
    <property type="match status" value="1"/>
</dbReference>
<accession>A0A7D5LC12</accession>
<evidence type="ECO:0000313" key="7">
    <source>
        <dbReference type="EMBL" id="QLG63213.1"/>
    </source>
</evidence>
<dbReference type="InterPro" id="IPR001733">
    <property type="entry name" value="Peptidase_S26B"/>
</dbReference>
<sequence length="333" mass="35799">MLRRIVIIIAVFVAILVTTPASPVQVSYVYSDSMEPTIGQNDGYIVVPEGTIEQRDIVVFWSSEREEHVTHRVVGRSDAGLLTQGDNNDVTDQAAGYQHVQREDVVGAVLTVNGDPVTIPALGTLISLVTTHRLTVLGVAGLLIAGGLLFGSSARPDRSFVRVNDVLLPLFAMAIFGGIVVLLVGAISHDLTYVAVDGTVGGQNTLSIGENTTESVLIAVPSTPFTHRMVSTDGMTIQNQTANASSISAEVFIPGPTERGAHTTSITVYRYPAVLPERTIQTLHSVHPVVASFTTVGVLFMPFFILYALFLDGQQPLRSSRSRRRSHLGGRDR</sequence>
<dbReference type="GeneID" id="56039058"/>
<evidence type="ECO:0000313" key="8">
    <source>
        <dbReference type="Proteomes" id="UP000509626"/>
    </source>
</evidence>
<keyword evidence="3 5" id="KW-1133">Transmembrane helix</keyword>
<dbReference type="PANTHER" id="PTHR10806:SF6">
    <property type="entry name" value="SIGNAL PEPTIDASE COMPLEX CATALYTIC SUBUNIT SEC11"/>
    <property type="match status" value="1"/>
</dbReference>
<dbReference type="CDD" id="cd06530">
    <property type="entry name" value="S26_SPase_I"/>
    <property type="match status" value="1"/>
</dbReference>
<feature type="transmembrane region" description="Helical" evidence="5">
    <location>
        <begin position="134"/>
        <end position="154"/>
    </location>
</feature>
<dbReference type="GO" id="GO:0004252">
    <property type="term" value="F:serine-type endopeptidase activity"/>
    <property type="evidence" value="ECO:0007669"/>
    <property type="project" value="InterPro"/>
</dbReference>
<dbReference type="GO" id="GO:0009003">
    <property type="term" value="F:signal peptidase activity"/>
    <property type="evidence" value="ECO:0007669"/>
    <property type="project" value="UniProtKB-EC"/>
</dbReference>
<evidence type="ECO:0000259" key="6">
    <source>
        <dbReference type="Pfam" id="PF10502"/>
    </source>
</evidence>
<dbReference type="Pfam" id="PF10502">
    <property type="entry name" value="Peptidase_S26"/>
    <property type="match status" value="1"/>
</dbReference>
<dbReference type="GO" id="GO:0006465">
    <property type="term" value="P:signal peptide processing"/>
    <property type="evidence" value="ECO:0007669"/>
    <property type="project" value="InterPro"/>
</dbReference>
<dbReference type="NCBIfam" id="TIGR02228">
    <property type="entry name" value="sigpep_I_arch"/>
    <property type="match status" value="1"/>
</dbReference>
<evidence type="ECO:0000256" key="2">
    <source>
        <dbReference type="ARBA" id="ARBA00022692"/>
    </source>
</evidence>
<evidence type="ECO:0000256" key="1">
    <source>
        <dbReference type="ARBA" id="ARBA00004370"/>
    </source>
</evidence>
<dbReference type="InterPro" id="IPR036286">
    <property type="entry name" value="LexA/Signal_pep-like_sf"/>
</dbReference>
<feature type="domain" description="Peptidase S26" evidence="6">
    <location>
        <begin position="5"/>
        <end position="75"/>
    </location>
</feature>
<comment type="subcellular location">
    <subcellularLocation>
        <location evidence="1">Membrane</location>
    </subcellularLocation>
</comment>
<feature type="transmembrane region" description="Helical" evidence="5">
    <location>
        <begin position="289"/>
        <end position="311"/>
    </location>
</feature>
<dbReference type="AlphaFoldDB" id="A0A7D5LC12"/>
<dbReference type="GO" id="GO:0016020">
    <property type="term" value="C:membrane"/>
    <property type="evidence" value="ECO:0007669"/>
    <property type="project" value="UniProtKB-SubCell"/>
</dbReference>
<evidence type="ECO:0000256" key="4">
    <source>
        <dbReference type="ARBA" id="ARBA00023136"/>
    </source>
</evidence>
<organism evidence="7 8">
    <name type="scientific">Halorarum salinum</name>
    <dbReference type="NCBI Taxonomy" id="2743089"/>
    <lineage>
        <taxon>Archaea</taxon>
        <taxon>Methanobacteriati</taxon>
        <taxon>Methanobacteriota</taxon>
        <taxon>Stenosarchaea group</taxon>
        <taxon>Halobacteria</taxon>
        <taxon>Halobacteriales</taxon>
        <taxon>Haloferacaceae</taxon>
        <taxon>Halorarum</taxon>
    </lineage>
</organism>
<protein>
    <submittedName>
        <fullName evidence="7">Signal peptidase I</fullName>
        <ecNumber evidence="7">3.4.21.89</ecNumber>
    </submittedName>
</protein>
<keyword evidence="4 5" id="KW-0472">Membrane</keyword>
<dbReference type="Proteomes" id="UP000509626">
    <property type="component" value="Chromosome"/>
</dbReference>
<keyword evidence="7" id="KW-0378">Hydrolase</keyword>
<reference evidence="7 8" key="1">
    <citation type="submission" date="2020-06" db="EMBL/GenBank/DDBJ databases">
        <title>NJ-3-1, isolated from saline soil.</title>
        <authorList>
            <person name="Cui H.L."/>
            <person name="Shi X."/>
        </authorList>
    </citation>
    <scope>NUCLEOTIDE SEQUENCE [LARGE SCALE GENOMIC DNA]</scope>
    <source>
        <strain evidence="7 8">NJ-3-1</strain>
    </source>
</reference>
<keyword evidence="2 5" id="KW-0812">Transmembrane</keyword>
<dbReference type="PANTHER" id="PTHR10806">
    <property type="entry name" value="SIGNAL PEPTIDASE COMPLEX CATALYTIC SUBUNIT SEC11"/>
    <property type="match status" value="1"/>
</dbReference>
<dbReference type="InterPro" id="IPR019533">
    <property type="entry name" value="Peptidase_S26"/>
</dbReference>
<evidence type="ECO:0000256" key="3">
    <source>
        <dbReference type="ARBA" id="ARBA00022989"/>
    </source>
</evidence>
<dbReference type="RefSeq" id="WP_179269798.1">
    <property type="nucleotide sequence ID" value="NZ_CP058579.1"/>
</dbReference>
<gene>
    <name evidence="7" type="ORF">HUG12_16325</name>
</gene>
<dbReference type="OrthoDB" id="50404at2157"/>
<dbReference type="EMBL" id="CP058579">
    <property type="protein sequence ID" value="QLG63213.1"/>
    <property type="molecule type" value="Genomic_DNA"/>
</dbReference>
<dbReference type="KEGG" id="halu:HUG12_16325"/>
<proteinExistence type="predicted"/>
<feature type="transmembrane region" description="Helical" evidence="5">
    <location>
        <begin position="166"/>
        <end position="187"/>
    </location>
</feature>
<name>A0A7D5LC12_9EURY</name>